<organism evidence="1 2">
    <name type="scientific">Geodia barretti</name>
    <name type="common">Barrett's horny sponge</name>
    <dbReference type="NCBI Taxonomy" id="519541"/>
    <lineage>
        <taxon>Eukaryota</taxon>
        <taxon>Metazoa</taxon>
        <taxon>Porifera</taxon>
        <taxon>Demospongiae</taxon>
        <taxon>Heteroscleromorpha</taxon>
        <taxon>Tetractinellida</taxon>
        <taxon>Astrophorina</taxon>
        <taxon>Geodiidae</taxon>
        <taxon>Geodia</taxon>
    </lineage>
</organism>
<comment type="caution">
    <text evidence="1">The sequence shown here is derived from an EMBL/GenBank/DDBJ whole genome shotgun (WGS) entry which is preliminary data.</text>
</comment>
<keyword evidence="2" id="KW-1185">Reference proteome</keyword>
<evidence type="ECO:0008006" key="3">
    <source>
        <dbReference type="Google" id="ProtNLM"/>
    </source>
</evidence>
<proteinExistence type="predicted"/>
<accession>A0AA35SSU1</accession>
<dbReference type="SUPFAM" id="SSF51197">
    <property type="entry name" value="Clavaminate synthase-like"/>
    <property type="match status" value="1"/>
</dbReference>
<dbReference type="Proteomes" id="UP001174909">
    <property type="component" value="Unassembled WGS sequence"/>
</dbReference>
<sequence>MTPKQRYLFDLTGYIHLKNVLNDEELKKTQDAVERCVQTPQDELPPGISYSGGGYSNGFSFDKSLEALTLHPKTWPIVKELTDNKPRFNRGSLLAKGPEHDQVIGKLHCAREDCGWQTRRYDVKDGQIYCNDFVVFFYFADVHPGDGGLVVLPGSHKANFERPEGIFFPDPEDPPDELHPALVNVTARAGDAIVLSELLTHGVLIWKPKDRYRRFIILRYTTQFFQDARAHRVPFPPEVMERLSPETIELVQPASYTHIKDIVKSFAVEEFRVSQYGSGEQIWFEAEAFDERDSEDVYKLGTAEGALEPTEGAFGDIVTNAGGQGWLLYRFDISAADGKAGDWRFIARVINPSNHSDWLWVLGDDGDEIPTEAPALVRPDHIILEENVPDWTWLRTGDFGEDGGTVNKLQDGENVMMIWTRQSSNQVQYDVFCWSSDLEYEPTNEDYENANSGDYGC</sequence>
<dbReference type="InterPro" id="IPR008775">
    <property type="entry name" value="Phytyl_CoA_dOase-like"/>
</dbReference>
<reference evidence="1" key="1">
    <citation type="submission" date="2023-03" db="EMBL/GenBank/DDBJ databases">
        <authorList>
            <person name="Steffen K."/>
            <person name="Cardenas P."/>
        </authorList>
    </citation>
    <scope>NUCLEOTIDE SEQUENCE</scope>
</reference>
<name>A0AA35SSU1_GEOBA</name>
<dbReference type="Pfam" id="PF05721">
    <property type="entry name" value="PhyH"/>
    <property type="match status" value="1"/>
</dbReference>
<evidence type="ECO:0000313" key="2">
    <source>
        <dbReference type="Proteomes" id="UP001174909"/>
    </source>
</evidence>
<protein>
    <recommendedName>
        <fullName evidence="3">Phytanoyl-CoA dioxygenase family protein</fullName>
    </recommendedName>
</protein>
<evidence type="ECO:0000313" key="1">
    <source>
        <dbReference type="EMBL" id="CAI8035233.1"/>
    </source>
</evidence>
<dbReference type="EMBL" id="CASHTH010002784">
    <property type="protein sequence ID" value="CAI8035233.1"/>
    <property type="molecule type" value="Genomic_DNA"/>
</dbReference>
<dbReference type="Gene3D" id="2.60.120.620">
    <property type="entry name" value="q2cbj1_9rhob like domain"/>
    <property type="match status" value="1"/>
</dbReference>
<dbReference type="AlphaFoldDB" id="A0AA35SSU1"/>
<gene>
    <name evidence="1" type="ORF">GBAR_LOCUS19778</name>
</gene>